<feature type="region of interest" description="Disordered" evidence="1">
    <location>
        <begin position="276"/>
        <end position="309"/>
    </location>
</feature>
<dbReference type="OrthoDB" id="10384818at2759"/>
<feature type="compositionally biased region" description="Polar residues" evidence="1">
    <location>
        <begin position="337"/>
        <end position="353"/>
    </location>
</feature>
<name>A0A2J6PR61_9HELO</name>
<protein>
    <submittedName>
        <fullName evidence="2">Uncharacterized protein</fullName>
    </submittedName>
</protein>
<evidence type="ECO:0000256" key="1">
    <source>
        <dbReference type="SAM" id="MobiDB-lite"/>
    </source>
</evidence>
<feature type="compositionally biased region" description="Polar residues" evidence="1">
    <location>
        <begin position="277"/>
        <end position="298"/>
    </location>
</feature>
<organism evidence="2 3">
    <name type="scientific">Hyaloscypha hepaticicola</name>
    <dbReference type="NCBI Taxonomy" id="2082293"/>
    <lineage>
        <taxon>Eukaryota</taxon>
        <taxon>Fungi</taxon>
        <taxon>Dikarya</taxon>
        <taxon>Ascomycota</taxon>
        <taxon>Pezizomycotina</taxon>
        <taxon>Leotiomycetes</taxon>
        <taxon>Helotiales</taxon>
        <taxon>Hyaloscyphaceae</taxon>
        <taxon>Hyaloscypha</taxon>
    </lineage>
</organism>
<gene>
    <name evidence="2" type="ORF">NA56DRAFT_692727</name>
</gene>
<sequence length="382" mass="44460">MAQPSPPTDEPYFPLAIHLWNGFRAWIAGNPSKFDQRVNELERQLQGYTPEIQRTQSMPERIQHASYFVSQVMILEHELLWGTHGYNDMINRSTAKRPFQGLEDTIQYFILPVRYCAVMELKIHSAHIRNAIRLTHESHRAALEQVAEIAAWRNFQYHPNASERDPLRARHPIAQTEFEQPQETQESEEERRWRAYQAQLDFRQHQRRARESHQDFENIETSASDLVQASVNLGQHFVDNLRTVIQWFRRDIETQYQRAQALHEAVKREQMRRSQIFEEQSGWTPSVASHSHPTQEQPPSNPPLAGQIVLHPNGAMPIPVERRRALIRQYLSEAFPQGQNPFSQTQPVQSNPSAAPHSDLAIQEAHERLDVPCVHEQAPRTD</sequence>
<evidence type="ECO:0000313" key="2">
    <source>
        <dbReference type="EMBL" id="PMD16416.1"/>
    </source>
</evidence>
<dbReference type="Proteomes" id="UP000235672">
    <property type="component" value="Unassembled WGS sequence"/>
</dbReference>
<dbReference type="AlphaFoldDB" id="A0A2J6PR61"/>
<accession>A0A2J6PR61</accession>
<dbReference type="EMBL" id="KZ613506">
    <property type="protein sequence ID" value="PMD16416.1"/>
    <property type="molecule type" value="Genomic_DNA"/>
</dbReference>
<feature type="region of interest" description="Disordered" evidence="1">
    <location>
        <begin position="337"/>
        <end position="382"/>
    </location>
</feature>
<evidence type="ECO:0000313" key="3">
    <source>
        <dbReference type="Proteomes" id="UP000235672"/>
    </source>
</evidence>
<reference evidence="2 3" key="1">
    <citation type="submission" date="2016-05" db="EMBL/GenBank/DDBJ databases">
        <title>A degradative enzymes factory behind the ericoid mycorrhizal symbiosis.</title>
        <authorList>
            <consortium name="DOE Joint Genome Institute"/>
            <person name="Martino E."/>
            <person name="Morin E."/>
            <person name="Grelet G."/>
            <person name="Kuo A."/>
            <person name="Kohler A."/>
            <person name="Daghino S."/>
            <person name="Barry K."/>
            <person name="Choi C."/>
            <person name="Cichocki N."/>
            <person name="Clum A."/>
            <person name="Copeland A."/>
            <person name="Hainaut M."/>
            <person name="Haridas S."/>
            <person name="Labutti K."/>
            <person name="Lindquist E."/>
            <person name="Lipzen A."/>
            <person name="Khouja H.-R."/>
            <person name="Murat C."/>
            <person name="Ohm R."/>
            <person name="Olson A."/>
            <person name="Spatafora J."/>
            <person name="Veneault-Fourrey C."/>
            <person name="Henrissat B."/>
            <person name="Grigoriev I."/>
            <person name="Martin F."/>
            <person name="Perotto S."/>
        </authorList>
    </citation>
    <scope>NUCLEOTIDE SEQUENCE [LARGE SCALE GENOMIC DNA]</scope>
    <source>
        <strain evidence="2 3">UAMH 7357</strain>
    </source>
</reference>
<proteinExistence type="predicted"/>
<keyword evidence="3" id="KW-1185">Reference proteome</keyword>